<dbReference type="EMBL" id="CP009458">
    <property type="protein sequence ID" value="AIR60150.1"/>
    <property type="molecule type" value="Genomic_DNA"/>
</dbReference>
<dbReference type="Gene3D" id="3.90.550.10">
    <property type="entry name" value="Spore Coat Polysaccharide Biosynthesis Protein SpsA, Chain A"/>
    <property type="match status" value="1"/>
</dbReference>
<name>A0AAN0S2Z9_9ENTR</name>
<dbReference type="AlphaFoldDB" id="A0AAN0S2Z9"/>
<keyword evidence="5" id="KW-0808">Transferase</keyword>
<evidence type="ECO:0000256" key="4">
    <source>
        <dbReference type="ARBA" id="ARBA00022676"/>
    </source>
</evidence>
<comment type="pathway">
    <text evidence="2">Bacterial outer membrane biogenesis; LPS core biosynthesis.</text>
</comment>
<evidence type="ECO:0000256" key="8">
    <source>
        <dbReference type="ARBA" id="ARBA00022985"/>
    </source>
</evidence>
<keyword evidence="6" id="KW-0479">Metal-binding</keyword>
<evidence type="ECO:0000256" key="5">
    <source>
        <dbReference type="ARBA" id="ARBA00022679"/>
    </source>
</evidence>
<dbReference type="GO" id="GO:0008918">
    <property type="term" value="F:lipopolysaccharide 3-alpha-galactosyltransferase activity"/>
    <property type="evidence" value="ECO:0007669"/>
    <property type="project" value="InterPro"/>
</dbReference>
<proteinExistence type="inferred from homology"/>
<evidence type="ECO:0000313" key="11">
    <source>
        <dbReference type="Proteomes" id="UP000029516"/>
    </source>
</evidence>
<dbReference type="InterPro" id="IPR029044">
    <property type="entry name" value="Nucleotide-diphossugar_trans"/>
</dbReference>
<dbReference type="Pfam" id="PF01501">
    <property type="entry name" value="Glyco_transf_8"/>
    <property type="match status" value="1"/>
</dbReference>
<keyword evidence="7" id="KW-0460">Magnesium</keyword>
<dbReference type="Proteomes" id="UP000029516">
    <property type="component" value="Chromosome"/>
</dbReference>
<dbReference type="PANTHER" id="PTHR13778:SF64">
    <property type="entry name" value="LIPOPOLYSACCHARIDE 1,2-GLUCOSYLTRANSFERASE"/>
    <property type="match status" value="1"/>
</dbReference>
<gene>
    <name evidence="10" type="ORF">LH23_05585</name>
</gene>
<organism evidence="10 11">
    <name type="scientific">Cedecea neteri</name>
    <dbReference type="NCBI Taxonomy" id="158822"/>
    <lineage>
        <taxon>Bacteria</taxon>
        <taxon>Pseudomonadati</taxon>
        <taxon>Pseudomonadota</taxon>
        <taxon>Gammaproteobacteria</taxon>
        <taxon>Enterobacterales</taxon>
        <taxon>Enterobacteriaceae</taxon>
        <taxon>Cedecea</taxon>
    </lineage>
</organism>
<keyword evidence="4" id="KW-0328">Glycosyltransferase</keyword>
<comment type="cofactor">
    <cofactor evidence="1">
        <name>Mg(2+)</name>
        <dbReference type="ChEBI" id="CHEBI:18420"/>
    </cofactor>
</comment>
<dbReference type="GO" id="GO:0046872">
    <property type="term" value="F:metal ion binding"/>
    <property type="evidence" value="ECO:0007669"/>
    <property type="project" value="UniProtKB-KW"/>
</dbReference>
<dbReference type="PANTHER" id="PTHR13778">
    <property type="entry name" value="GLYCOSYLTRANSFERASE 8 DOMAIN-CONTAINING PROTEIN"/>
    <property type="match status" value="1"/>
</dbReference>
<evidence type="ECO:0000313" key="10">
    <source>
        <dbReference type="EMBL" id="AIR60150.1"/>
    </source>
</evidence>
<comment type="similarity">
    <text evidence="3">Belongs to the glycosyltransferase 8 family.</text>
</comment>
<protein>
    <submittedName>
        <fullName evidence="10">Lipopolysaccharide 1,2-glucosyltransferase</fullName>
    </submittedName>
</protein>
<evidence type="ECO:0000256" key="7">
    <source>
        <dbReference type="ARBA" id="ARBA00022842"/>
    </source>
</evidence>
<reference evidence="10 11" key="1">
    <citation type="submission" date="2014-09" db="EMBL/GenBank/DDBJ databases">
        <authorList>
            <person name="Chan K.-G."/>
        </authorList>
    </citation>
    <scope>NUCLEOTIDE SEQUENCE [LARGE SCALE GENOMIC DNA]</scope>
    <source>
        <strain evidence="10 11">M006</strain>
    </source>
</reference>
<dbReference type="KEGG" id="cem:LH23_05585"/>
<dbReference type="InterPro" id="IPR002495">
    <property type="entry name" value="Glyco_trans_8"/>
</dbReference>
<evidence type="ECO:0000259" key="9">
    <source>
        <dbReference type="Pfam" id="PF08437"/>
    </source>
</evidence>
<keyword evidence="8" id="KW-0448">Lipopolysaccharide biosynthesis</keyword>
<evidence type="ECO:0000256" key="1">
    <source>
        <dbReference type="ARBA" id="ARBA00001946"/>
    </source>
</evidence>
<dbReference type="Pfam" id="PF08437">
    <property type="entry name" value="Glyco_transf_8C"/>
    <property type="match status" value="1"/>
</dbReference>
<dbReference type="InterPro" id="IPR013645">
    <property type="entry name" value="Glyco_transf_8N"/>
</dbReference>
<dbReference type="SUPFAM" id="SSF53448">
    <property type="entry name" value="Nucleotide-diphospho-sugar transferases"/>
    <property type="match status" value="1"/>
</dbReference>
<evidence type="ECO:0000256" key="6">
    <source>
        <dbReference type="ARBA" id="ARBA00022723"/>
    </source>
</evidence>
<feature type="domain" description="Glycosyl transferase family 8 C-terminal" evidence="9">
    <location>
        <begin position="277"/>
        <end position="333"/>
    </location>
</feature>
<evidence type="ECO:0000256" key="3">
    <source>
        <dbReference type="ARBA" id="ARBA00006351"/>
    </source>
</evidence>
<sequence>MKINFDKAILKEIICDRSIHTKEKKLNIAYGIDRNFLFGSGISMTSVLINNPEMEFNFYVFTDFVDDDYISCVERLAEKYHTSITVIVFDNEAFRDLPSTKAWTYAMYYRYFAFEYLSNNLDSVLYLDADIICKGSLDELTGIQFDGEYAAIIHDIDEVRLKSGARLGIPELSHGYFNSGVVLANLVLWKEQKLLSKAFGVFSEKKDGLLYFDQDVLNILFVGNTISLRRDFNCIYGVDQELVNKNINDDYKDFITDDTILIHYVGVTKPWHRWAKYPVSKFFIAAYEKSTWSGKALLNANTAKLYKRKSRHERVQHKYVLSVLSHIMYIKSKLFGSHLR</sequence>
<dbReference type="InterPro" id="IPR050748">
    <property type="entry name" value="Glycosyltrans_8_dom-fam"/>
</dbReference>
<evidence type="ECO:0000256" key="2">
    <source>
        <dbReference type="ARBA" id="ARBA00004713"/>
    </source>
</evidence>
<dbReference type="RefSeq" id="WP_039289152.1">
    <property type="nucleotide sequence ID" value="NZ_CP009458.1"/>
</dbReference>
<dbReference type="CDD" id="cd04194">
    <property type="entry name" value="GT8_A4GalT_like"/>
    <property type="match status" value="1"/>
</dbReference>
<accession>A0AAN0S2Z9</accession>